<protein>
    <submittedName>
        <fullName evidence="1">Uncharacterized protein</fullName>
    </submittedName>
</protein>
<reference evidence="1" key="1">
    <citation type="submission" date="2020-09" db="EMBL/GenBank/DDBJ databases">
        <title>Genome-Enabled Discovery of Anthraquinone Biosynthesis in Senna tora.</title>
        <authorList>
            <person name="Kang S.-H."/>
            <person name="Pandey R.P."/>
            <person name="Lee C.-M."/>
            <person name="Sim J.-S."/>
            <person name="Jeong J.-T."/>
            <person name="Choi B.-S."/>
            <person name="Jung M."/>
            <person name="Ginzburg D."/>
            <person name="Zhao K."/>
            <person name="Won S.Y."/>
            <person name="Oh T.-J."/>
            <person name="Yu Y."/>
            <person name="Kim N.-H."/>
            <person name="Lee O.R."/>
            <person name="Lee T.-H."/>
            <person name="Bashyal P."/>
            <person name="Kim T.-S."/>
            <person name="Lee W.-H."/>
            <person name="Kawkins C."/>
            <person name="Kim C.-K."/>
            <person name="Kim J.S."/>
            <person name="Ahn B.O."/>
            <person name="Rhee S.Y."/>
            <person name="Sohng J.K."/>
        </authorList>
    </citation>
    <scope>NUCLEOTIDE SEQUENCE</scope>
    <source>
        <tissue evidence="1">Leaf</tissue>
    </source>
</reference>
<keyword evidence="2" id="KW-1185">Reference proteome</keyword>
<evidence type="ECO:0000313" key="2">
    <source>
        <dbReference type="Proteomes" id="UP000634136"/>
    </source>
</evidence>
<dbReference type="AlphaFoldDB" id="A0A834WZS7"/>
<name>A0A834WZS7_9FABA</name>
<organism evidence="1 2">
    <name type="scientific">Senna tora</name>
    <dbReference type="NCBI Taxonomy" id="362788"/>
    <lineage>
        <taxon>Eukaryota</taxon>
        <taxon>Viridiplantae</taxon>
        <taxon>Streptophyta</taxon>
        <taxon>Embryophyta</taxon>
        <taxon>Tracheophyta</taxon>
        <taxon>Spermatophyta</taxon>
        <taxon>Magnoliopsida</taxon>
        <taxon>eudicotyledons</taxon>
        <taxon>Gunneridae</taxon>
        <taxon>Pentapetalae</taxon>
        <taxon>rosids</taxon>
        <taxon>fabids</taxon>
        <taxon>Fabales</taxon>
        <taxon>Fabaceae</taxon>
        <taxon>Caesalpinioideae</taxon>
        <taxon>Cassia clade</taxon>
        <taxon>Senna</taxon>
    </lineage>
</organism>
<comment type="caution">
    <text evidence="1">The sequence shown here is derived from an EMBL/GenBank/DDBJ whole genome shotgun (WGS) entry which is preliminary data.</text>
</comment>
<proteinExistence type="predicted"/>
<sequence>MQNTCCASVGNTSIRVVFANQSCFDAPIGVVMAWEECGSFLTIFQATNRVRISKTFTNYDKKTCYASE</sequence>
<gene>
    <name evidence="1" type="ORF">G2W53_009921</name>
</gene>
<evidence type="ECO:0000313" key="1">
    <source>
        <dbReference type="EMBL" id="KAF7835062.1"/>
    </source>
</evidence>
<accession>A0A834WZS7</accession>
<dbReference type="Proteomes" id="UP000634136">
    <property type="component" value="Unassembled WGS sequence"/>
</dbReference>
<dbReference type="EMBL" id="JAAIUW010000004">
    <property type="protein sequence ID" value="KAF7835062.1"/>
    <property type="molecule type" value="Genomic_DNA"/>
</dbReference>